<comment type="caution">
    <text evidence="3">The sequence shown here is derived from an EMBL/GenBank/DDBJ whole genome shotgun (WGS) entry which is preliminary data.</text>
</comment>
<keyword evidence="2" id="KW-0472">Membrane</keyword>
<feature type="transmembrane region" description="Helical" evidence="2">
    <location>
        <begin position="20"/>
        <end position="39"/>
    </location>
</feature>
<gene>
    <name evidence="3" type="ORF">GCM10009760_46990</name>
</gene>
<accession>A0ABP5LPV8</accession>
<evidence type="ECO:0000256" key="2">
    <source>
        <dbReference type="SAM" id="Phobius"/>
    </source>
</evidence>
<sequence length="117" mass="12685">MSAVRRRLPDEVRSAAVRAWLYLSCTVVALLVAGLASIARSPLLTPALLATALGVFGTAWGLLDIVIARQIAAQRLRGPNSASPLAGSRPPKQRKREQQERERQERLPAVGRKPLQG</sequence>
<keyword evidence="4" id="KW-1185">Reference proteome</keyword>
<keyword evidence="2" id="KW-0812">Transmembrane</keyword>
<evidence type="ECO:0000313" key="3">
    <source>
        <dbReference type="EMBL" id="GAA2151534.1"/>
    </source>
</evidence>
<dbReference type="EMBL" id="BAAANT010000032">
    <property type="protein sequence ID" value="GAA2151534.1"/>
    <property type="molecule type" value="Genomic_DNA"/>
</dbReference>
<dbReference type="Proteomes" id="UP001422759">
    <property type="component" value="Unassembled WGS sequence"/>
</dbReference>
<evidence type="ECO:0000313" key="4">
    <source>
        <dbReference type="Proteomes" id="UP001422759"/>
    </source>
</evidence>
<feature type="transmembrane region" description="Helical" evidence="2">
    <location>
        <begin position="45"/>
        <end position="67"/>
    </location>
</feature>
<reference evidence="4" key="1">
    <citation type="journal article" date="2019" name="Int. J. Syst. Evol. Microbiol.">
        <title>The Global Catalogue of Microorganisms (GCM) 10K type strain sequencing project: providing services to taxonomists for standard genome sequencing and annotation.</title>
        <authorList>
            <consortium name="The Broad Institute Genomics Platform"/>
            <consortium name="The Broad Institute Genome Sequencing Center for Infectious Disease"/>
            <person name="Wu L."/>
            <person name="Ma J."/>
        </authorList>
    </citation>
    <scope>NUCLEOTIDE SEQUENCE [LARGE SCALE GENOMIC DNA]</scope>
    <source>
        <strain evidence="4">JCM 14560</strain>
    </source>
</reference>
<dbReference type="RefSeq" id="WP_344467915.1">
    <property type="nucleotide sequence ID" value="NZ_BAAANT010000032.1"/>
</dbReference>
<organism evidence="3 4">
    <name type="scientific">Kitasatospora kazusensis</name>
    <dbReference type="NCBI Taxonomy" id="407974"/>
    <lineage>
        <taxon>Bacteria</taxon>
        <taxon>Bacillati</taxon>
        <taxon>Actinomycetota</taxon>
        <taxon>Actinomycetes</taxon>
        <taxon>Kitasatosporales</taxon>
        <taxon>Streptomycetaceae</taxon>
        <taxon>Kitasatospora</taxon>
    </lineage>
</organism>
<evidence type="ECO:0000256" key="1">
    <source>
        <dbReference type="SAM" id="MobiDB-lite"/>
    </source>
</evidence>
<protein>
    <submittedName>
        <fullName evidence="3">Uncharacterized protein</fullName>
    </submittedName>
</protein>
<feature type="compositionally biased region" description="Basic and acidic residues" evidence="1">
    <location>
        <begin position="96"/>
        <end position="106"/>
    </location>
</feature>
<name>A0ABP5LPV8_9ACTN</name>
<keyword evidence="2" id="KW-1133">Transmembrane helix</keyword>
<feature type="region of interest" description="Disordered" evidence="1">
    <location>
        <begin position="76"/>
        <end position="117"/>
    </location>
</feature>
<proteinExistence type="predicted"/>